<evidence type="ECO:0000313" key="1">
    <source>
        <dbReference type="EMBL" id="EGO18442.1"/>
    </source>
</evidence>
<dbReference type="AlphaFoldDB" id="F8PEJ1"/>
<protein>
    <submittedName>
        <fullName evidence="1">Uncharacterized protein</fullName>
    </submittedName>
</protein>
<dbReference type="RefSeq" id="XP_007324815.1">
    <property type="nucleotide sequence ID" value="XM_007324753.1"/>
</dbReference>
<gene>
    <name evidence="1" type="ORF">SERLADRAFT_481109</name>
</gene>
<dbReference type="EMBL" id="GL945449">
    <property type="protein sequence ID" value="EGO18442.1"/>
    <property type="molecule type" value="Genomic_DNA"/>
</dbReference>
<name>F8PEJ1_SERL9</name>
<organism>
    <name type="scientific">Serpula lacrymans var. lacrymans (strain S7.9)</name>
    <name type="common">Dry rot fungus</name>
    <dbReference type="NCBI Taxonomy" id="578457"/>
    <lineage>
        <taxon>Eukaryota</taxon>
        <taxon>Fungi</taxon>
        <taxon>Dikarya</taxon>
        <taxon>Basidiomycota</taxon>
        <taxon>Agaricomycotina</taxon>
        <taxon>Agaricomycetes</taxon>
        <taxon>Agaricomycetidae</taxon>
        <taxon>Boletales</taxon>
        <taxon>Coniophorineae</taxon>
        <taxon>Serpulaceae</taxon>
        <taxon>Serpula</taxon>
    </lineage>
</organism>
<proteinExistence type="predicted"/>
<dbReference type="OrthoDB" id="2687478at2759"/>
<dbReference type="HOGENOM" id="CLU_2074565_0_0_1"/>
<accession>F8PEJ1</accession>
<reference evidence="1" key="1">
    <citation type="submission" date="2011-04" db="EMBL/GenBank/DDBJ databases">
        <title>Evolution of plant cell wall degrading machinery underlies the functional diversity of forest fungi.</title>
        <authorList>
            <consortium name="US DOE Joint Genome Institute (JGI-PGF)"/>
            <person name="Eastwood D.C."/>
            <person name="Floudas D."/>
            <person name="Binder M."/>
            <person name="Majcherczyk A."/>
            <person name="Schneider P."/>
            <person name="Aerts A."/>
            <person name="Asiegbu F.O."/>
            <person name="Baker S.E."/>
            <person name="Barry K."/>
            <person name="Bendiksby M."/>
            <person name="Blumentritt M."/>
            <person name="Coutinho P.M."/>
            <person name="Cullen D."/>
            <person name="Cullen D."/>
            <person name="Gathman A."/>
            <person name="Goodell B."/>
            <person name="Henrissat B."/>
            <person name="Ihrmark K."/>
            <person name="Kauserud H."/>
            <person name="Kohler A."/>
            <person name="LaButti K."/>
            <person name="Lapidus A."/>
            <person name="Lavin J.L."/>
            <person name="Lee Y.-H."/>
            <person name="Lindquist E."/>
            <person name="Lilly W."/>
            <person name="Lucas S."/>
            <person name="Morin E."/>
            <person name="Murat C."/>
            <person name="Oguiza J.A."/>
            <person name="Park J."/>
            <person name="Pisabarro A.G."/>
            <person name="Riley R."/>
            <person name="Rosling A."/>
            <person name="Salamov A."/>
            <person name="Schmidt O."/>
            <person name="Schmutz J."/>
            <person name="Skrede I."/>
            <person name="Stenlid J."/>
            <person name="Wiebenga A."/>
            <person name="Xie X."/>
            <person name="Kues U."/>
            <person name="Hibbett D.S."/>
            <person name="Hoffmeister D."/>
            <person name="Hogberg N."/>
            <person name="Martin F."/>
            <person name="Grigoriev I.V."/>
            <person name="Watkinson S.C."/>
        </authorList>
    </citation>
    <scope>NUCLEOTIDE SEQUENCE</scope>
    <source>
        <strain evidence="1">S7.9</strain>
    </source>
</reference>
<dbReference type="Proteomes" id="UP000008064">
    <property type="component" value="Unassembled WGS sequence"/>
</dbReference>
<dbReference type="GeneID" id="18821640"/>
<sequence>MSYEEIYQVTTVKDAFILGRLLSHELTTLSNLPDVLRIYQDIRLPVATQISQRAASTGYMYDFVAPGYYDGKDRSEEEEGLARLKDAINENWDWLAQEGSLSEWTEAERRLKELASQP</sequence>
<dbReference type="KEGG" id="sla:SERLADRAFT_481109"/>